<evidence type="ECO:0000313" key="3">
    <source>
        <dbReference type="Proteomes" id="UP000192738"/>
    </source>
</evidence>
<evidence type="ECO:0000259" key="1">
    <source>
        <dbReference type="Pfam" id="PF00535"/>
    </source>
</evidence>
<dbReference type="Gene3D" id="3.90.550.10">
    <property type="entry name" value="Spore Coat Polysaccharide Biosynthesis Protein SpsA, Chain A"/>
    <property type="match status" value="1"/>
</dbReference>
<dbReference type="EMBL" id="FWXI01000031">
    <property type="protein sequence ID" value="SMD13538.1"/>
    <property type="molecule type" value="Genomic_DNA"/>
</dbReference>
<accession>A0A1W2EWG1</accession>
<organism evidence="2 3">
    <name type="scientific">Sporomusa malonica</name>
    <dbReference type="NCBI Taxonomy" id="112901"/>
    <lineage>
        <taxon>Bacteria</taxon>
        <taxon>Bacillati</taxon>
        <taxon>Bacillota</taxon>
        <taxon>Negativicutes</taxon>
        <taxon>Selenomonadales</taxon>
        <taxon>Sporomusaceae</taxon>
        <taxon>Sporomusa</taxon>
    </lineage>
</organism>
<gene>
    <name evidence="2" type="ORF">SAMN04488500_13126</name>
</gene>
<feature type="domain" description="Glycosyltransferase 2-like" evidence="1">
    <location>
        <begin position="11"/>
        <end position="150"/>
    </location>
</feature>
<dbReference type="InterPro" id="IPR029044">
    <property type="entry name" value="Nucleotide-diphossugar_trans"/>
</dbReference>
<protein>
    <submittedName>
        <fullName evidence="2">Glycosyl transferase family 2</fullName>
    </submittedName>
</protein>
<dbReference type="Pfam" id="PF00535">
    <property type="entry name" value="Glycos_transf_2"/>
    <property type="match status" value="1"/>
</dbReference>
<evidence type="ECO:0000313" key="2">
    <source>
        <dbReference type="EMBL" id="SMD13538.1"/>
    </source>
</evidence>
<sequence>MNSDINSPLVSILIPTYNQTIFLKKTLISALEQDYPNFEIVICDDSTTTDVRLLVEQYQTKYKNIKYYHNGGPLGGRGVINFQKCFEVCSGDYISYLCHDDIYMPNKVSVMINYLLNDDNIKLVTSYRKIIDLVDRVRPDLPITQPFYNETKRVSGKEIGKYILKNLANVIGEPTTTLFRKVDIEGKIIDYMGYEMGCLIDVGVWLKLLASGDLIYIREPLSCFRIHPGQNSWNRDLAVRGMIDWYKLITLSYNEQLFISDEDYKAAICSWVGSIRLSFPQAVIAFLENKDLYTELMGYYNEAIESINKG</sequence>
<dbReference type="GO" id="GO:0016758">
    <property type="term" value="F:hexosyltransferase activity"/>
    <property type="evidence" value="ECO:0007669"/>
    <property type="project" value="UniProtKB-ARBA"/>
</dbReference>
<dbReference type="STRING" id="112901.SAMN04488500_13126"/>
<dbReference type="PANTHER" id="PTHR22916:SF3">
    <property type="entry name" value="UDP-GLCNAC:BETAGAL BETA-1,3-N-ACETYLGLUCOSAMINYLTRANSFERASE-LIKE PROTEIN 1"/>
    <property type="match status" value="1"/>
</dbReference>
<dbReference type="RefSeq" id="WP_084578261.1">
    <property type="nucleotide sequence ID" value="NZ_CP155572.1"/>
</dbReference>
<dbReference type="OrthoDB" id="396512at2"/>
<reference evidence="2 3" key="1">
    <citation type="submission" date="2017-04" db="EMBL/GenBank/DDBJ databases">
        <authorList>
            <person name="Afonso C.L."/>
            <person name="Miller P.J."/>
            <person name="Scott M.A."/>
            <person name="Spackman E."/>
            <person name="Goraichik I."/>
            <person name="Dimitrov K.M."/>
            <person name="Suarez D.L."/>
            <person name="Swayne D.E."/>
        </authorList>
    </citation>
    <scope>NUCLEOTIDE SEQUENCE [LARGE SCALE GENOMIC DNA]</scope>
    <source>
        <strain evidence="2 3">DSM 5090</strain>
    </source>
</reference>
<dbReference type="AlphaFoldDB" id="A0A1W2EWG1"/>
<keyword evidence="3" id="KW-1185">Reference proteome</keyword>
<keyword evidence="2" id="KW-0808">Transferase</keyword>
<proteinExistence type="predicted"/>
<dbReference type="PANTHER" id="PTHR22916">
    <property type="entry name" value="GLYCOSYLTRANSFERASE"/>
    <property type="match status" value="1"/>
</dbReference>
<dbReference type="SUPFAM" id="SSF53448">
    <property type="entry name" value="Nucleotide-diphospho-sugar transferases"/>
    <property type="match status" value="1"/>
</dbReference>
<dbReference type="InterPro" id="IPR001173">
    <property type="entry name" value="Glyco_trans_2-like"/>
</dbReference>
<dbReference type="Proteomes" id="UP000192738">
    <property type="component" value="Unassembled WGS sequence"/>
</dbReference>
<name>A0A1W2EWG1_9FIRM</name>